<feature type="region of interest" description="Disordered" evidence="1">
    <location>
        <begin position="800"/>
        <end position="1150"/>
    </location>
</feature>
<keyword evidence="2" id="KW-1185">Reference proteome</keyword>
<feature type="compositionally biased region" description="Basic and acidic residues" evidence="1">
    <location>
        <begin position="1751"/>
        <end position="1768"/>
    </location>
</feature>
<evidence type="ECO:0000256" key="1">
    <source>
        <dbReference type="SAM" id="MobiDB-lite"/>
    </source>
</evidence>
<dbReference type="PANTHER" id="PTHR24216">
    <property type="entry name" value="PAXILLIN-RELATED"/>
    <property type="match status" value="1"/>
</dbReference>
<dbReference type="Gene3D" id="3.30.505.10">
    <property type="entry name" value="SH2 domain"/>
    <property type="match status" value="1"/>
</dbReference>
<feature type="compositionally biased region" description="Low complexity" evidence="1">
    <location>
        <begin position="1572"/>
        <end position="1584"/>
    </location>
</feature>
<evidence type="ECO:0000313" key="2">
    <source>
        <dbReference type="Proteomes" id="UP000095280"/>
    </source>
</evidence>
<dbReference type="SUPFAM" id="SSF55550">
    <property type="entry name" value="SH2 domain"/>
    <property type="match status" value="1"/>
</dbReference>
<evidence type="ECO:0000313" key="3">
    <source>
        <dbReference type="WBParaSite" id="maker-uti_cns_0003474-snap-gene-0.6-mRNA-1"/>
    </source>
</evidence>
<protein>
    <submittedName>
        <fullName evidence="3">SH2 domain-containing protein</fullName>
    </submittedName>
</protein>
<name>A0A1I8GWQ2_9PLAT</name>
<reference evidence="3" key="1">
    <citation type="submission" date="2016-11" db="UniProtKB">
        <authorList>
            <consortium name="WormBaseParasite"/>
        </authorList>
    </citation>
    <scope>IDENTIFICATION</scope>
</reference>
<proteinExistence type="predicted"/>
<feature type="compositionally biased region" description="Basic residues" evidence="1">
    <location>
        <begin position="1736"/>
        <end position="1750"/>
    </location>
</feature>
<dbReference type="PANTHER" id="PTHR24216:SF65">
    <property type="entry name" value="PAXILLIN-LIKE PROTEIN 1"/>
    <property type="match status" value="1"/>
</dbReference>
<feature type="compositionally biased region" description="Low complexity" evidence="1">
    <location>
        <begin position="807"/>
        <end position="817"/>
    </location>
</feature>
<sequence length="2139" mass="232282">MIFSNWPGSITSIISSISPRYITSLLLTVLGQNLSSPRTTCSNTWPKPANLADEGPSQAASVSRRSASASGRQLHWFACAIRSPPSGRSAEVTRAVFRPCCTMNLAGTGAVPGRALSQMESPTCSVIVSGWRSRRPHMRMSGELERFPLGLLQAHSWHLTVVHVDPGPRLALGWPDVNFPLNHRPSFSAQLTPLNKLTDIAIQSRPPELLRHMGLRIFRARVHLIMRGLQNAPPENGRRHHPGTAAGEWSEAPPWYHIPNKLSYLLLAADSSELAWCTGARTSRFRPSSPNSCWQSMTGSSAALKRPMLPVVSTRHSRTPICLITCPSYASMRDFADFSGGLPSSFQILREINEQEAPLSFSIKLGRLSFSTVENGLITIGVFWTQLSADCFSWGSEVGPGTAAHTGKVARLSTLIAGGSQGSAVSGLLVRSQPATLTALLSEVLLLPHNRINVDRAGAIRMAVSFISRSQTRGRQRPSLVHHRIHKSRLLNIFCDLIDRQFLSNFTLEHLVPDVRVGQTGNEPHLDERFGGVRSFLFQALELAYDGLLPETSGIAGDGFAFGLAHRHEGCPLSDLQFLLGLHKRQRGFWSNQLLDFYELSDPEAAHESVGQRSSLVGIFDSFGSGLGVKYFNPGAKLIYVAQRQLEHLNSHKFASKGPDCRGCLIRREKCPKTGEAFYMIYHAILRAHHLFLFCNEKAESCQGVIDLRLPIREFKPDSSWPHCGECFELGAAAADAADAWTVGVPLSGGGRWRGPFNAYAKSAVCGLEAPGGEDEYEDGEEANEGGELDELLASLPERPAPAVTESASASDSGSFSRPQLPPKLPPSSTETQPSLPPKLPPSSATNKPMLPPKLPPSSTESQLPLPPKLPPSSTESQLPLPPKLTPSSTETQPPLPPKLPPSSTETQPPLPPKLPPSSTESQPPLPPKLPPSSTESQPPLPPKLPPSSTESQPPLPPKLPLSSTQSQPPLPPKLPPSSTESQPPLPPKLPPSSTESQPPLPPKLPPLSTESQLPLPPKLPPASTETQPPLPPKLPSSSTESQPPLPPKLPPSSTETQPPLPPKLPPSSTESQPPLPPKLPPASTETQPTLPPKLPPSSTETQPPLPPKLPPSSTESQPPLPPKLPASANQLPLPPKLLVEPDNQPPLPPKLPSLQVSFQPTLFGLLHHPNVAPSDVLCSYYRKGYYPGNDVKEAKRLIRHASGNGVYMLRGFCQGQQSQELAVCLRLDDKSYKFSVEATTSGSCQQFCIAGESGGRAHETVEAMLFYHHLFPILTGTGMSDMRLARPFDLEKDAIVSGLTAAFSASLWHYGGKATCTDVLVEAADGTYALRMDSYDTTVLCVVQNGQVMKFRIVVTAGQPGSDELIFAINFPNSSKFSSIEELLLHYHKNPLPTNSLGTSDLLLRIPFQLSTRCQHELSRLVRLPDEQVIRSGTADSAAAKLSRHGGVKRGGNFYLHLNKERKGGGGTLLAIAPDAASSGEVHRLRLVTMETGFIGQPQKFVHVEDKPELAALSLDRLVHILCANPSCLPQGFPRLYMKQNSGRRSTVDLVRSCNCLLDFLPAASVAAEAPGAAGSSHGGTSALVETPTASEGSKAGIAGQTTKPKRTYAAMEKRQSALIIPGQETPLMAEQLDLIWCGRKSRTKPFTSSPPSADSQSEQLRRLLVATNPELRANGVVVHETIFEPGGDGFTAILGLSDNWMLRYPDMSLISVGLIQIQIFSFESNATRPPPPEKRKRAGGGSAGRKRPGKEALVRHDPSEDVDPVRGKAAKTAATGGRGKGWKPARNTIRSGLTQRTKQLLDTAKVRNRSNSQPIPPNLTSLVDYCSNRRFELLVAGDVNAHHTWGSNVRSRKADRTAKWESSARFPGTWSWTSCFSGARIRNLVQKVGYLDDVTATVAGPSLAVLRDLLQAFIHRAERWAHSCGLGREAMKTTRRLNGVIIQKQFVFRKRNLRPHGDLSLRDLKAAEGLLTLSDGIPSTLCPPLKLKTRIPPLHEATPAPWSCINMQRFWGKEITLHSDSQAAIHALKRTITCSRTVLDCIGQLNRLGASNKVAMLGLNHRDIRAVTMALWVMAVLPGITASREKICSEECPFCISGVENAEHFIWECPAFTQDRLTYLGPNPDLCDIFRPENLCQ</sequence>
<feature type="region of interest" description="Disordered" evidence="1">
    <location>
        <begin position="36"/>
        <end position="64"/>
    </location>
</feature>
<dbReference type="InterPro" id="IPR036860">
    <property type="entry name" value="SH2_dom_sf"/>
</dbReference>
<accession>A0A1I8GWQ2</accession>
<organism evidence="2 3">
    <name type="scientific">Macrostomum lignano</name>
    <dbReference type="NCBI Taxonomy" id="282301"/>
    <lineage>
        <taxon>Eukaryota</taxon>
        <taxon>Metazoa</taxon>
        <taxon>Spiralia</taxon>
        <taxon>Lophotrochozoa</taxon>
        <taxon>Platyhelminthes</taxon>
        <taxon>Rhabditophora</taxon>
        <taxon>Macrostomorpha</taxon>
        <taxon>Macrostomida</taxon>
        <taxon>Macrostomidae</taxon>
        <taxon>Macrostomum</taxon>
    </lineage>
</organism>
<feature type="region of interest" description="Disordered" evidence="1">
    <location>
        <begin position="1572"/>
        <end position="1608"/>
    </location>
</feature>
<feature type="compositionally biased region" description="Polar residues" evidence="1">
    <location>
        <begin position="36"/>
        <end position="45"/>
    </location>
</feature>
<feature type="region of interest" description="Disordered" evidence="1">
    <location>
        <begin position="1726"/>
        <end position="1788"/>
    </location>
</feature>
<dbReference type="WBParaSite" id="maker-uti_cns_0003474-snap-gene-0.6-mRNA-1">
    <property type="protein sequence ID" value="maker-uti_cns_0003474-snap-gene-0.6-mRNA-1"/>
    <property type="gene ID" value="maker-uti_cns_0003474-snap-gene-0.6"/>
</dbReference>
<dbReference type="Proteomes" id="UP000095280">
    <property type="component" value="Unplaced"/>
</dbReference>